<dbReference type="GO" id="GO:0046872">
    <property type="term" value="F:metal ion binding"/>
    <property type="evidence" value="ECO:0007669"/>
    <property type="project" value="UniProtKB-KW"/>
</dbReference>
<accession>A0A7S1AJA1</accession>
<dbReference type="InterPro" id="IPR027443">
    <property type="entry name" value="IPNS-like_sf"/>
</dbReference>
<comment type="similarity">
    <text evidence="1">Belongs to the iron/ascorbate-dependent oxidoreductase family.</text>
</comment>
<dbReference type="InterPro" id="IPR050231">
    <property type="entry name" value="Iron_ascorbate_oxido_reductase"/>
</dbReference>
<evidence type="ECO:0000259" key="3">
    <source>
        <dbReference type="PROSITE" id="PS51471"/>
    </source>
</evidence>
<keyword evidence="1" id="KW-0408">Iron</keyword>
<evidence type="ECO:0000256" key="2">
    <source>
        <dbReference type="SAM" id="MobiDB-lite"/>
    </source>
</evidence>
<name>A0A7S1AJA1_NOCSC</name>
<keyword evidence="1" id="KW-0479">Metal-binding</keyword>
<dbReference type="Gene3D" id="2.60.120.330">
    <property type="entry name" value="B-lactam Antibiotic, Isopenicillin N Synthase, Chain"/>
    <property type="match status" value="1"/>
</dbReference>
<organism evidence="4">
    <name type="scientific">Noctiluca scintillans</name>
    <name type="common">Sea sparkle</name>
    <name type="synonym">Red tide dinoflagellate</name>
    <dbReference type="NCBI Taxonomy" id="2966"/>
    <lineage>
        <taxon>Eukaryota</taxon>
        <taxon>Sar</taxon>
        <taxon>Alveolata</taxon>
        <taxon>Dinophyceae</taxon>
        <taxon>Noctilucales</taxon>
        <taxon>Noctilucaceae</taxon>
        <taxon>Noctiluca</taxon>
    </lineage>
</organism>
<keyword evidence="1" id="KW-0560">Oxidoreductase</keyword>
<dbReference type="InterPro" id="IPR044861">
    <property type="entry name" value="IPNS-like_FE2OG_OXY"/>
</dbReference>
<evidence type="ECO:0000313" key="4">
    <source>
        <dbReference type="EMBL" id="CAD8856105.1"/>
    </source>
</evidence>
<evidence type="ECO:0000256" key="1">
    <source>
        <dbReference type="RuleBase" id="RU003682"/>
    </source>
</evidence>
<reference evidence="4" key="1">
    <citation type="submission" date="2021-01" db="EMBL/GenBank/DDBJ databases">
        <authorList>
            <person name="Corre E."/>
            <person name="Pelletier E."/>
            <person name="Niang G."/>
            <person name="Scheremetjew M."/>
            <person name="Finn R."/>
            <person name="Kale V."/>
            <person name="Holt S."/>
            <person name="Cochrane G."/>
            <person name="Meng A."/>
            <person name="Brown T."/>
            <person name="Cohen L."/>
        </authorList>
    </citation>
    <scope>NUCLEOTIDE SEQUENCE</scope>
</reference>
<sequence length="364" mass="39901">MGAVGEDDSAAQGGSLPLFSRDAAISAARALFLRTEDDEKNTRSVNPKTGRIGRGFLPWGAESGAAGHFESKEGFAFGYDHTPAACASDLQNLMEELNVWPDSAGEALGAIAVGASSGSTTSASVREVLGEETLAVLNDVGRLLVRAYSLDFHGDEFRLVREWLSDHPSAKGSPERWNLTRVFRYFRSTKGREQMDRETARKNAAFGSVPHTDWGLLTVIAACDEPGLQLLQKPQDGDGGAETYVTVLPRFHEGKLFVNCGDFMSLMSGDRYVSPRHRVLAPLPKPDQDDVERTSIVHFYYPKYDVELPPIEDQPQCLREKYSVFADQREQKDGGDAPGADACGDKRNPIFGDTIAKKWTQVAR</sequence>
<proteinExistence type="inferred from homology"/>
<feature type="domain" description="Fe2OG dioxygenase" evidence="3">
    <location>
        <begin position="176"/>
        <end position="302"/>
    </location>
</feature>
<dbReference type="GO" id="GO:0016491">
    <property type="term" value="F:oxidoreductase activity"/>
    <property type="evidence" value="ECO:0007669"/>
    <property type="project" value="UniProtKB-KW"/>
</dbReference>
<feature type="region of interest" description="Disordered" evidence="2">
    <location>
        <begin position="328"/>
        <end position="348"/>
    </location>
</feature>
<protein>
    <recommendedName>
        <fullName evidence="3">Fe2OG dioxygenase domain-containing protein</fullName>
    </recommendedName>
</protein>
<dbReference type="EMBL" id="HBFQ01042990">
    <property type="protein sequence ID" value="CAD8856105.1"/>
    <property type="molecule type" value="Transcribed_RNA"/>
</dbReference>
<dbReference type="PROSITE" id="PS51471">
    <property type="entry name" value="FE2OG_OXY"/>
    <property type="match status" value="1"/>
</dbReference>
<dbReference type="PANTHER" id="PTHR47990">
    <property type="entry name" value="2-OXOGLUTARATE (2OG) AND FE(II)-DEPENDENT OXYGENASE SUPERFAMILY PROTEIN-RELATED"/>
    <property type="match status" value="1"/>
</dbReference>
<dbReference type="Pfam" id="PF03171">
    <property type="entry name" value="2OG-FeII_Oxy"/>
    <property type="match status" value="1"/>
</dbReference>
<dbReference type="AlphaFoldDB" id="A0A7S1AJA1"/>
<dbReference type="SUPFAM" id="SSF51197">
    <property type="entry name" value="Clavaminate synthase-like"/>
    <property type="match status" value="1"/>
</dbReference>
<gene>
    <name evidence="4" type="ORF">NSCI0253_LOCUS30457</name>
</gene>
<dbReference type="InterPro" id="IPR005123">
    <property type="entry name" value="Oxoglu/Fe-dep_dioxygenase_dom"/>
</dbReference>